<dbReference type="EMBL" id="JAIVGD010000013">
    <property type="protein sequence ID" value="KAH0760587.1"/>
    <property type="molecule type" value="Genomic_DNA"/>
</dbReference>
<proteinExistence type="predicted"/>
<keyword evidence="1" id="KW-0378">Hydrolase</keyword>
<dbReference type="Pfam" id="PF14363">
    <property type="entry name" value="AAA_assoc"/>
    <property type="match status" value="1"/>
</dbReference>
<accession>A0ABQ7V946</accession>
<evidence type="ECO:0000313" key="4">
    <source>
        <dbReference type="EMBL" id="KAH0760587.1"/>
    </source>
</evidence>
<dbReference type="Proteomes" id="UP000826656">
    <property type="component" value="Unassembled WGS sequence"/>
</dbReference>
<dbReference type="PANTHER" id="PTHR23070">
    <property type="entry name" value="BCS1 AAA-TYPE ATPASE"/>
    <property type="match status" value="1"/>
</dbReference>
<keyword evidence="2" id="KW-0472">Membrane</keyword>
<evidence type="ECO:0000256" key="1">
    <source>
        <dbReference type="ARBA" id="ARBA00022801"/>
    </source>
</evidence>
<keyword evidence="5" id="KW-1185">Reference proteome</keyword>
<organism evidence="4 5">
    <name type="scientific">Solanum tuberosum</name>
    <name type="common">Potato</name>
    <dbReference type="NCBI Taxonomy" id="4113"/>
    <lineage>
        <taxon>Eukaryota</taxon>
        <taxon>Viridiplantae</taxon>
        <taxon>Streptophyta</taxon>
        <taxon>Embryophyta</taxon>
        <taxon>Tracheophyta</taxon>
        <taxon>Spermatophyta</taxon>
        <taxon>Magnoliopsida</taxon>
        <taxon>eudicotyledons</taxon>
        <taxon>Gunneridae</taxon>
        <taxon>Pentapetalae</taxon>
        <taxon>asterids</taxon>
        <taxon>lamiids</taxon>
        <taxon>Solanales</taxon>
        <taxon>Solanaceae</taxon>
        <taxon>Solanoideae</taxon>
        <taxon>Solaneae</taxon>
        <taxon>Solanum</taxon>
    </lineage>
</organism>
<comment type="caution">
    <text evidence="4">The sequence shown here is derived from an EMBL/GenBank/DDBJ whole genome shotgun (WGS) entry which is preliminary data.</text>
</comment>
<feature type="domain" description="AAA-type ATPase N-terminal" evidence="3">
    <location>
        <begin position="32"/>
        <end position="112"/>
    </location>
</feature>
<reference evidence="4 5" key="1">
    <citation type="journal article" date="2021" name="bioRxiv">
        <title>Chromosome-scale and haplotype-resolved genome assembly of a tetraploid potato cultivar.</title>
        <authorList>
            <person name="Sun H."/>
            <person name="Jiao W.-B."/>
            <person name="Krause K."/>
            <person name="Campoy J.A."/>
            <person name="Goel M."/>
            <person name="Folz-Donahue K."/>
            <person name="Kukat C."/>
            <person name="Huettel B."/>
            <person name="Schneeberger K."/>
        </authorList>
    </citation>
    <scope>NUCLEOTIDE SEQUENCE [LARGE SCALE GENOMIC DNA]</scope>
    <source>
        <strain evidence="4">SolTubOtavaFocal</strain>
        <tissue evidence="4">Leaves</tissue>
    </source>
</reference>
<protein>
    <recommendedName>
        <fullName evidence="3">AAA-type ATPase N-terminal domain-containing protein</fullName>
    </recommendedName>
</protein>
<evidence type="ECO:0000259" key="3">
    <source>
        <dbReference type="Pfam" id="PF14363"/>
    </source>
</evidence>
<name>A0ABQ7V946_SOLTU</name>
<evidence type="ECO:0000313" key="5">
    <source>
        <dbReference type="Proteomes" id="UP000826656"/>
    </source>
</evidence>
<keyword evidence="2" id="KW-1133">Transmembrane helix</keyword>
<sequence length="149" mass="17399">MEILSSMVIVITIVNGLVVLVKTIDENRALFSELKKFLSNKFTLVIYEFNGDVKDELYEAVEIYLSNNLSPKNGKIKASKTEKEKNSIKVALEHNEQVKYIYDGHKFKWISLQSEIKSFNLTFRAKDYDFVLDTYLPHIMKEAKYQKHI</sequence>
<feature type="transmembrane region" description="Helical" evidence="2">
    <location>
        <begin position="6"/>
        <end position="24"/>
    </location>
</feature>
<dbReference type="InterPro" id="IPR050747">
    <property type="entry name" value="Mitochondrial_chaperone_BCS1"/>
</dbReference>
<evidence type="ECO:0000256" key="2">
    <source>
        <dbReference type="SAM" id="Phobius"/>
    </source>
</evidence>
<keyword evidence="2" id="KW-0812">Transmembrane</keyword>
<dbReference type="InterPro" id="IPR025753">
    <property type="entry name" value="AAA_N_dom"/>
</dbReference>
<gene>
    <name evidence="4" type="ORF">KY290_016660</name>
</gene>